<comment type="caution">
    <text evidence="3">The sequence shown here is derived from an EMBL/GenBank/DDBJ whole genome shotgun (WGS) entry which is preliminary data.</text>
</comment>
<evidence type="ECO:0000259" key="2">
    <source>
        <dbReference type="Pfam" id="PF14905"/>
    </source>
</evidence>
<dbReference type="InterPro" id="IPR041700">
    <property type="entry name" value="OMP_b-brl_3"/>
</dbReference>
<dbReference type="SUPFAM" id="SSF49464">
    <property type="entry name" value="Carboxypeptidase regulatory domain-like"/>
    <property type="match status" value="1"/>
</dbReference>
<evidence type="ECO:0000313" key="4">
    <source>
        <dbReference type="Proteomes" id="UP000198940"/>
    </source>
</evidence>
<dbReference type="SUPFAM" id="SSF56935">
    <property type="entry name" value="Porins"/>
    <property type="match status" value="1"/>
</dbReference>
<dbReference type="Pfam" id="PF14905">
    <property type="entry name" value="OMP_b-brl_3"/>
    <property type="match status" value="1"/>
</dbReference>
<sequence length="834" mass="94259">MAWRSNLHLARINSKQMKVKYLTSKNLWVSLMLIAEISQVLAQVRGKVSDVQDNPIPFANVVLYQASDTTLVTGAITDDEGYFSLDSSGLGPFRVRVTYLGFADHYTEPFTLDAGSPSWQLGTLVLTENVNELDEVVLQARRDWVQRTPEGQVINVQSSVMTKGSNALQLLERLPGVILDRRDDQFSLNGQSGVTVLFNGRRVSMSMEDVMALLESTLADNIEKVELITSPSAKYDADGGAGIINIVFKKGMNEGSQWNYSASLGYGYWEKASTSLGYSFGTEKMHLNTNYSLFHDHSKNGFEGSGTSFQPILGAPSQTIFSTYFNNNNTAHNVNLGMGYDISPKVELGGELTLNFSKNRSVSNVNNQRIIEAQDYFRSHLVSEGTATKTNVISSLYLTNNLTDHSSFGVDLSYLNYTNDSPATTKSEYFDINDEPYDPENEIFTDGNRGFSESTIQLGVLKLDYSHTFNDKVEGEFGFKGSYSDNTNDSKIETLVEDEWIVDSRSQSLIESDETLWALYSQFHVQLHEKAKVNLGLRYEDWRRTLSTSEEDFAIRQFFPSVSYQYQLSENKQLNLNYHRRISRPAYSDLVTSLYYNDPTAIFTGNPMLRPGITNTLQLEYVKNGFSMGLSLQKEIDPIIRYQLTSTPQNDILVVSPQNADEQKSIGVFLNVPVQWAPWARLNVSSTSAIRDYKISYSPNPAAKTYFYQSLNFNQSIKLPWQMDVELSGWYNFDHYNGTNSTEGFGVMNFGVSKQFKNDWGTLQLSVSDVFRSLDIHTHISGMTPIVFDIDTRSRYRDESAFTRIFRLTYSRSFGGNANKKSRNLEKEEFNRVN</sequence>
<name>A0A1I1EVZ4_9FLAO</name>
<dbReference type="PANTHER" id="PTHR40980:SF4">
    <property type="entry name" value="TONB-DEPENDENT RECEPTOR-LIKE BETA-BARREL DOMAIN-CONTAINING PROTEIN"/>
    <property type="match status" value="1"/>
</dbReference>
<dbReference type="PANTHER" id="PTHR40980">
    <property type="entry name" value="PLUG DOMAIN-CONTAINING PROTEIN"/>
    <property type="match status" value="1"/>
</dbReference>
<dbReference type="Pfam" id="PF07715">
    <property type="entry name" value="Plug"/>
    <property type="match status" value="1"/>
</dbReference>
<keyword evidence="4" id="KW-1185">Reference proteome</keyword>
<dbReference type="InterPro" id="IPR008969">
    <property type="entry name" value="CarboxyPept-like_regulatory"/>
</dbReference>
<dbReference type="EMBL" id="FOKU01000003">
    <property type="protein sequence ID" value="SFB89080.1"/>
    <property type="molecule type" value="Genomic_DNA"/>
</dbReference>
<feature type="domain" description="TonB-dependent receptor plug" evidence="1">
    <location>
        <begin position="152"/>
        <end position="243"/>
    </location>
</feature>
<dbReference type="Pfam" id="PF13620">
    <property type="entry name" value="CarboxypepD_reg"/>
    <property type="match status" value="1"/>
</dbReference>
<protein>
    <submittedName>
        <fullName evidence="3">Outer membrane receptor proteins, mostly Fe transport</fullName>
    </submittedName>
</protein>
<accession>A0A1I1EVZ4</accession>
<keyword evidence="3" id="KW-0675">Receptor</keyword>
<proteinExistence type="predicted"/>
<dbReference type="Gene3D" id="2.60.40.1120">
    <property type="entry name" value="Carboxypeptidase-like, regulatory domain"/>
    <property type="match status" value="1"/>
</dbReference>
<evidence type="ECO:0000313" key="3">
    <source>
        <dbReference type="EMBL" id="SFB89080.1"/>
    </source>
</evidence>
<feature type="domain" description="Outer membrane protein beta-barrel" evidence="2">
    <location>
        <begin position="404"/>
        <end position="786"/>
    </location>
</feature>
<dbReference type="Proteomes" id="UP000198940">
    <property type="component" value="Unassembled WGS sequence"/>
</dbReference>
<dbReference type="InterPro" id="IPR037066">
    <property type="entry name" value="Plug_dom_sf"/>
</dbReference>
<dbReference type="InterPro" id="IPR012910">
    <property type="entry name" value="Plug_dom"/>
</dbReference>
<reference evidence="3 4" key="1">
    <citation type="submission" date="2016-10" db="EMBL/GenBank/DDBJ databases">
        <authorList>
            <person name="Varghese N."/>
            <person name="Submissions S."/>
        </authorList>
    </citation>
    <scope>NUCLEOTIDE SEQUENCE [LARGE SCALE GENOMIC DNA]</scope>
    <source>
        <strain evidence="3 4">DSM 26351</strain>
    </source>
</reference>
<gene>
    <name evidence="3" type="ORF">SAMN04487891_103266</name>
</gene>
<evidence type="ECO:0000259" key="1">
    <source>
        <dbReference type="Pfam" id="PF07715"/>
    </source>
</evidence>
<dbReference type="Gene3D" id="2.170.130.10">
    <property type="entry name" value="TonB-dependent receptor, plug domain"/>
    <property type="match status" value="1"/>
</dbReference>
<organism evidence="3 4">
    <name type="scientific">Flagellimonas taeanensis</name>
    <dbReference type="NCBI Taxonomy" id="1005926"/>
    <lineage>
        <taxon>Bacteria</taxon>
        <taxon>Pseudomonadati</taxon>
        <taxon>Bacteroidota</taxon>
        <taxon>Flavobacteriia</taxon>
        <taxon>Flavobacteriales</taxon>
        <taxon>Flavobacteriaceae</taxon>
        <taxon>Flagellimonas</taxon>
    </lineage>
</organism>